<reference evidence="4 5" key="1">
    <citation type="submission" date="2018-05" db="EMBL/GenBank/DDBJ databases">
        <title>Genomic Encyclopedia of Type Strains, Phase IV (KMG-V): Genome sequencing to study the core and pangenomes of soil and plant-associated prokaryotes.</title>
        <authorList>
            <person name="Whitman W."/>
        </authorList>
    </citation>
    <scope>NUCLEOTIDE SEQUENCE [LARGE SCALE GENOMIC DNA]</scope>
    <source>
        <strain evidence="4 5">SCZa-39</strain>
    </source>
</reference>
<keyword evidence="2" id="KW-0560">Oxidoreductase</keyword>
<evidence type="ECO:0000313" key="5">
    <source>
        <dbReference type="Proteomes" id="UP000245712"/>
    </source>
</evidence>
<dbReference type="Proteomes" id="UP000245712">
    <property type="component" value="Unassembled WGS sequence"/>
</dbReference>
<name>A0ABX5KVA6_9BURK</name>
<evidence type="ECO:0000256" key="3">
    <source>
        <dbReference type="SAM" id="MobiDB-lite"/>
    </source>
</evidence>
<evidence type="ECO:0000256" key="2">
    <source>
        <dbReference type="ARBA" id="ARBA00023002"/>
    </source>
</evidence>
<comment type="caution">
    <text evidence="4">The sequence shown here is derived from an EMBL/GenBank/DDBJ whole genome shotgun (WGS) entry which is preliminary data.</text>
</comment>
<organism evidence="4 5">
    <name type="scientific">Paraburkholderia unamae</name>
    <dbReference type="NCBI Taxonomy" id="219649"/>
    <lineage>
        <taxon>Bacteria</taxon>
        <taxon>Pseudomonadati</taxon>
        <taxon>Pseudomonadota</taxon>
        <taxon>Betaproteobacteria</taxon>
        <taxon>Burkholderiales</taxon>
        <taxon>Burkholderiaceae</taxon>
        <taxon>Paraburkholderia</taxon>
    </lineage>
</organism>
<comment type="similarity">
    <text evidence="1">Belongs to the short-chain dehydrogenases/reductases (SDR) family.</text>
</comment>
<feature type="region of interest" description="Disordered" evidence="3">
    <location>
        <begin position="1"/>
        <end position="29"/>
    </location>
</feature>
<dbReference type="PANTHER" id="PTHR43639:SF1">
    <property type="entry name" value="SHORT-CHAIN DEHYDROGENASE_REDUCTASE FAMILY PROTEIN"/>
    <property type="match status" value="1"/>
</dbReference>
<dbReference type="InterPro" id="IPR002347">
    <property type="entry name" value="SDR_fam"/>
</dbReference>
<sequence length="290" mass="30165">MSATPGIRPADAGGASVLEPQSVSHPNSDAAMQAPVVLVTGGARRIGRELSLGFAARGWDVAVHYGDSREAADDVVAQIAALGRRAVALHADLGNEDEVARLVPDCVAALGRPACVLNNASRFDEDTARDVGYAKLLQLMAINVGAPLVLARTLYEATPEAAASDETLRTCVINVLDQKLYNMNPDYLSYTLTKAALQNATVALAQALAPKVRVVGLAPGLTLQSGDQTPESFAAAHQVTPLKRASRPADLVEAALYLAKASGVTGTTLVVDGGQHLVPLPRDVMFLTGG</sequence>
<dbReference type="InterPro" id="IPR036291">
    <property type="entry name" value="NAD(P)-bd_dom_sf"/>
</dbReference>
<accession>A0ABX5KVA6</accession>
<dbReference type="Gene3D" id="3.40.50.720">
    <property type="entry name" value="NAD(P)-binding Rossmann-like Domain"/>
    <property type="match status" value="1"/>
</dbReference>
<dbReference type="EMBL" id="QEOB01000001">
    <property type="protein sequence ID" value="PVX97326.1"/>
    <property type="molecule type" value="Genomic_DNA"/>
</dbReference>
<dbReference type="PANTHER" id="PTHR43639">
    <property type="entry name" value="OXIDOREDUCTASE, SHORT-CHAIN DEHYDROGENASE/REDUCTASE FAMILY (AFU_ORTHOLOGUE AFUA_5G02870)"/>
    <property type="match status" value="1"/>
</dbReference>
<protein>
    <submittedName>
        <fullName evidence="4">NAD(P)-dependent dehydrogenase (Short-subunit alcohol dehydrogenase family)</fullName>
    </submittedName>
</protein>
<dbReference type="PRINTS" id="PR00081">
    <property type="entry name" value="GDHRDH"/>
</dbReference>
<proteinExistence type="inferred from homology"/>
<dbReference type="Pfam" id="PF13561">
    <property type="entry name" value="adh_short_C2"/>
    <property type="match status" value="1"/>
</dbReference>
<keyword evidence="5" id="KW-1185">Reference proteome</keyword>
<dbReference type="NCBIfam" id="NF006597">
    <property type="entry name" value="PRK09134.1"/>
    <property type="match status" value="1"/>
</dbReference>
<gene>
    <name evidence="4" type="ORF">C7402_10134</name>
</gene>
<evidence type="ECO:0000256" key="1">
    <source>
        <dbReference type="ARBA" id="ARBA00006484"/>
    </source>
</evidence>
<dbReference type="SUPFAM" id="SSF51735">
    <property type="entry name" value="NAD(P)-binding Rossmann-fold domains"/>
    <property type="match status" value="1"/>
</dbReference>
<evidence type="ECO:0000313" key="4">
    <source>
        <dbReference type="EMBL" id="PVX97326.1"/>
    </source>
</evidence>